<feature type="region of interest" description="Disordered" evidence="1">
    <location>
        <begin position="640"/>
        <end position="668"/>
    </location>
</feature>
<gene>
    <name evidence="3" type="ORF">FEM48_Zijuj10G0089800</name>
</gene>
<keyword evidence="2" id="KW-0812">Transmembrane</keyword>
<evidence type="ECO:0000313" key="4">
    <source>
        <dbReference type="Proteomes" id="UP000813462"/>
    </source>
</evidence>
<reference evidence="3" key="1">
    <citation type="journal article" date="2021" name="Front. Plant Sci.">
        <title>Chromosome-Scale Genome Assembly for Chinese Sour Jujube and Insights Into Its Genome Evolution and Domestication Signature.</title>
        <authorList>
            <person name="Shen L.-Y."/>
            <person name="Luo H."/>
            <person name="Wang X.-L."/>
            <person name="Wang X.-M."/>
            <person name="Qiu X.-J."/>
            <person name="Liu H."/>
            <person name="Zhou S.-S."/>
            <person name="Jia K.-H."/>
            <person name="Nie S."/>
            <person name="Bao Y.-T."/>
            <person name="Zhang R.-G."/>
            <person name="Yun Q.-Z."/>
            <person name="Chai Y.-H."/>
            <person name="Lu J.-Y."/>
            <person name="Li Y."/>
            <person name="Zhao S.-W."/>
            <person name="Mao J.-F."/>
            <person name="Jia S.-G."/>
            <person name="Mao Y.-M."/>
        </authorList>
    </citation>
    <scope>NUCLEOTIDE SEQUENCE</scope>
    <source>
        <strain evidence="3">AT0</strain>
        <tissue evidence="3">Leaf</tissue>
    </source>
</reference>
<comment type="caution">
    <text evidence="3">The sequence shown here is derived from an EMBL/GenBank/DDBJ whole genome shotgun (WGS) entry which is preliminary data.</text>
</comment>
<sequence>MHVHQALRLENEEAWMATPLPPSPGLYSEFHILICLVVAVAVFLALGFAFYVFFAPFVGKKIFQYIVMGLYTPLITCVFSLYVWCAAADPADPGVFKSKKYLNIPDCEKHSRHKDSKLGGESTSSLHDANATTLGGKPLSKDEPGKDATSKNSTTDIEMKNTSSERSSCLWLICSPCAYMCNCSSSSEESSTQQLSEEGMFYCSLCEVEACYSWGLMIFYNAEVLHYTIILCLITKKTVKGGMPSLSCSQALSSSTVNTAEFVTNVLTALIITAGGLTTVSEKRTIDSFSPSWLLLSYWYVHGLCTLGLRLQLILQWSTGILVLICCFVERKQFAVDISAKLGSSFSLVPFVIVVVLCTFLAMIATLPLAQLFFFHILLIKKGISTYDYIIALREQEQEQQGVGGHHSPQMSPASSLTGLSSASSFTTFHRGAWCTPPRLFLEDQFDVVPPETGSVSSLGKKMVGDEPIKKKNLGAVKISPWTLARLNAEEVSKAAAEARKKSKILQPVVRRDASFGLETDSSFGSSGRRMVFRPENNRRRANKRVRLPAELPMEPLTKTSAKAVDKGFTETSTSLAPLQLEARSAFQTSRAMSSSTGIVASSPESSLDSPDIHPFRVSSSGPEEARRLTGLSATGIAAQSGIPLSRSTSDGYEASGGEDSDRVPSRIVQRSTNWSNILFGSDHDDRMVNLKASSSSQTNNRKL</sequence>
<proteinExistence type="predicted"/>
<name>A0A978UMG5_ZIZJJ</name>
<keyword evidence="2" id="KW-0472">Membrane</keyword>
<feature type="transmembrane region" description="Helical" evidence="2">
    <location>
        <begin position="65"/>
        <end position="84"/>
    </location>
</feature>
<dbReference type="EMBL" id="JAEACU010000010">
    <property type="protein sequence ID" value="KAH7516017.1"/>
    <property type="molecule type" value="Genomic_DNA"/>
</dbReference>
<feature type="compositionally biased region" description="Polar residues" evidence="1">
    <location>
        <begin position="150"/>
        <end position="159"/>
    </location>
</feature>
<feature type="transmembrane region" description="Helical" evidence="2">
    <location>
        <begin position="262"/>
        <end position="280"/>
    </location>
</feature>
<feature type="region of interest" description="Disordered" evidence="1">
    <location>
        <begin position="110"/>
        <end position="159"/>
    </location>
</feature>
<feature type="compositionally biased region" description="Basic and acidic residues" evidence="1">
    <location>
        <begin position="139"/>
        <end position="149"/>
    </location>
</feature>
<feature type="region of interest" description="Disordered" evidence="1">
    <location>
        <begin position="597"/>
        <end position="627"/>
    </location>
</feature>
<evidence type="ECO:0000256" key="1">
    <source>
        <dbReference type="SAM" id="MobiDB-lite"/>
    </source>
</evidence>
<feature type="transmembrane region" description="Helical" evidence="2">
    <location>
        <begin position="212"/>
        <end position="234"/>
    </location>
</feature>
<dbReference type="Proteomes" id="UP000813462">
    <property type="component" value="Unassembled WGS sequence"/>
</dbReference>
<feature type="compositionally biased region" description="Polar residues" evidence="1">
    <location>
        <begin position="121"/>
        <end position="133"/>
    </location>
</feature>
<feature type="transmembrane region" description="Helical" evidence="2">
    <location>
        <begin position="300"/>
        <end position="328"/>
    </location>
</feature>
<evidence type="ECO:0000313" key="3">
    <source>
        <dbReference type="EMBL" id="KAH7516017.1"/>
    </source>
</evidence>
<accession>A0A978UMG5</accession>
<feature type="transmembrane region" description="Helical" evidence="2">
    <location>
        <begin position="30"/>
        <end position="53"/>
    </location>
</feature>
<organism evidence="3 4">
    <name type="scientific">Ziziphus jujuba var. spinosa</name>
    <dbReference type="NCBI Taxonomy" id="714518"/>
    <lineage>
        <taxon>Eukaryota</taxon>
        <taxon>Viridiplantae</taxon>
        <taxon>Streptophyta</taxon>
        <taxon>Embryophyta</taxon>
        <taxon>Tracheophyta</taxon>
        <taxon>Spermatophyta</taxon>
        <taxon>Magnoliopsida</taxon>
        <taxon>eudicotyledons</taxon>
        <taxon>Gunneridae</taxon>
        <taxon>Pentapetalae</taxon>
        <taxon>rosids</taxon>
        <taxon>fabids</taxon>
        <taxon>Rosales</taxon>
        <taxon>Rhamnaceae</taxon>
        <taxon>Paliureae</taxon>
        <taxon>Ziziphus</taxon>
    </lineage>
</organism>
<protein>
    <recommendedName>
        <fullName evidence="5">S-acyltransferase</fullName>
    </recommendedName>
</protein>
<evidence type="ECO:0008006" key="5">
    <source>
        <dbReference type="Google" id="ProtNLM"/>
    </source>
</evidence>
<feature type="transmembrane region" description="Helical" evidence="2">
    <location>
        <begin position="348"/>
        <end position="379"/>
    </location>
</feature>
<evidence type="ECO:0000256" key="2">
    <source>
        <dbReference type="SAM" id="Phobius"/>
    </source>
</evidence>
<feature type="compositionally biased region" description="Polar residues" evidence="1">
    <location>
        <begin position="597"/>
        <end position="609"/>
    </location>
</feature>
<keyword evidence="2" id="KW-1133">Transmembrane helix</keyword>
<dbReference type="AlphaFoldDB" id="A0A978UMG5"/>